<feature type="signal peptide" evidence="1">
    <location>
        <begin position="1"/>
        <end position="23"/>
    </location>
</feature>
<dbReference type="AlphaFoldDB" id="A0A3B0MNY3"/>
<reference evidence="2" key="1">
    <citation type="submission" date="2018-07" db="EMBL/GenBank/DDBJ databases">
        <authorList>
            <person name="Quirk P.G."/>
            <person name="Krulwich T.A."/>
        </authorList>
    </citation>
    <scope>NUCLEOTIDE SEQUENCE</scope>
    <source>
        <strain evidence="2">Anand</strain>
    </source>
</reference>
<dbReference type="EMBL" id="UIVT01000002">
    <property type="protein sequence ID" value="SVP91843.1"/>
    <property type="molecule type" value="Genomic_DNA"/>
</dbReference>
<dbReference type="InterPro" id="IPR007480">
    <property type="entry name" value="DUF529"/>
</dbReference>
<sequence length="264" mass="30808">MIIINCYNCVIFTFVIAFKLAMCNEILDISNVDHGIILEGVTESGELYSKSTYCPRAGFIVKIIVDSLTNQLLWDRRNSVDSLNLVDIYSINGKRTIALVSTNCSDSFESNYIEIKNNIWTEISYHRFYWVLDKIKRLRIFNLLNPFEDEHYELGINFTSGLASWTLIPRENVEVFQVRQGHETIWQLTDIDETCIKIIFFGDTETSKMVNVNTRLGNDVRELFFENLDEEWSLVEKDYFYQKLNLLDQEALIAIADDMDEENQ</sequence>
<evidence type="ECO:0000313" key="3">
    <source>
        <dbReference type="EMBL" id="SVP92108.1"/>
    </source>
</evidence>
<organism evidence="2">
    <name type="scientific">Theileria annulata</name>
    <dbReference type="NCBI Taxonomy" id="5874"/>
    <lineage>
        <taxon>Eukaryota</taxon>
        <taxon>Sar</taxon>
        <taxon>Alveolata</taxon>
        <taxon>Apicomplexa</taxon>
        <taxon>Aconoidasida</taxon>
        <taxon>Piroplasmida</taxon>
        <taxon>Theileriidae</taxon>
        <taxon>Theileria</taxon>
    </lineage>
</organism>
<gene>
    <name evidence="2" type="ORF">TAT_000195900</name>
    <name evidence="3" type="ORF">TAV_000196200</name>
</gene>
<keyword evidence="1" id="KW-0732">Signal</keyword>
<accession>A0A3B0MNY3</accession>
<name>A0A3B0MNY3_THEAN</name>
<feature type="chain" id="PRO_5036075999" description="SfiI-subtelomeric related protein family member" evidence="1">
    <location>
        <begin position="24"/>
        <end position="264"/>
    </location>
</feature>
<evidence type="ECO:0000313" key="2">
    <source>
        <dbReference type="EMBL" id="SVP91843.1"/>
    </source>
</evidence>
<dbReference type="VEuPathDB" id="PiroplasmaDB:TA11945"/>
<dbReference type="Pfam" id="PF04385">
    <property type="entry name" value="FAINT"/>
    <property type="match status" value="1"/>
</dbReference>
<protein>
    <recommendedName>
        <fullName evidence="4">SfiI-subtelomeric related protein family member</fullName>
    </recommendedName>
</protein>
<evidence type="ECO:0008006" key="4">
    <source>
        <dbReference type="Google" id="ProtNLM"/>
    </source>
</evidence>
<evidence type="ECO:0000256" key="1">
    <source>
        <dbReference type="SAM" id="SignalP"/>
    </source>
</evidence>
<dbReference type="EMBL" id="UIVS01000002">
    <property type="protein sequence ID" value="SVP92108.1"/>
    <property type="molecule type" value="Genomic_DNA"/>
</dbReference>
<proteinExistence type="predicted"/>